<dbReference type="OrthoDB" id="384721at2"/>
<evidence type="ECO:0000259" key="2">
    <source>
        <dbReference type="PROSITE" id="PS51704"/>
    </source>
</evidence>
<dbReference type="Pfam" id="PF13449">
    <property type="entry name" value="Phytase-like"/>
    <property type="match status" value="2"/>
</dbReference>
<dbReference type="STRING" id="1796606.A2G96_30115"/>
<evidence type="ECO:0000256" key="1">
    <source>
        <dbReference type="SAM" id="SignalP"/>
    </source>
</evidence>
<evidence type="ECO:0000313" key="3">
    <source>
        <dbReference type="EMBL" id="AMR81988.1"/>
    </source>
</evidence>
<keyword evidence="4" id="KW-1185">Reference proteome</keyword>
<dbReference type="SUPFAM" id="SSF51695">
    <property type="entry name" value="PLC-like phosphodiesterases"/>
    <property type="match status" value="2"/>
</dbReference>
<dbReference type="Pfam" id="PF03009">
    <property type="entry name" value="GDPD"/>
    <property type="match status" value="2"/>
</dbReference>
<reference evidence="3 4" key="1">
    <citation type="submission" date="2016-03" db="EMBL/GenBank/DDBJ databases">
        <title>Complete genome sequence of a novel chlorpyrifos degrading bacterium, Cupriavidus nantongensis sp. X1.</title>
        <authorList>
            <person name="Fang L."/>
        </authorList>
    </citation>
    <scope>NUCLEOTIDE SEQUENCE [LARGE SCALE GENOMIC DNA]</scope>
    <source>
        <strain evidence="3 4">X1</strain>
    </source>
</reference>
<sequence length="839" mass="89191">MRLSVFPSRRTRAALASAAVAALLLAACGGDDNDSGNGNGTPAVTAPTLVGRAVLPAATFASGPQSGRYVTGDLNGQTAPFASQPVQGFSAVLRNPDGSFMVMADNGYGSLENSADFNLRVYTVAPAFKTAAGGAGSVAVRSFIELKDPNKHVKFAIANQFTSERVLTGADFDIESMQRGSDGTLWFGDEFGPFLLHTDANGVLLEAPIPLPDFENAGKEIRSPQNPFNEEATPVRIMNAVRAHAFAHGGTRAPVFAPYYVQLKYDVNGVKSSPDAHYARGGNPQPGLVPAVSDTLDVASVKAAGYSVVTWTVNDSARMTELLKAGVNGIISDRPDLLYAAVAAFDANGDGKAGDYLTADGLIDAARFDAQGHRGARDLRPENTLPAMEAALDNLMTTLETDVGITADGVAVLKHDPYIESVKCRRADGAPYGTADEVLIKNLTAAQIQSTYICDKLFRGPSQRNDLALSPVSAAVAAGKGYASPYVVPRAQDVFDLVSAYVAYYSTGAGQGHPQAAQRVKNAQAVRFNLETKLNPRSDKDGKGNVYKDRTVGAEPMADTLAGVISAAGMAQRADIQSFDFRTLLRVQEKFPAIRTVYLFGDFPIYGDAANSDDGTNMQDEAGANTPWMAGLYWPYRATVTSNPMRARRSGGFEGMAISPDGNKLYPLLELPLAGHDGKTLLISEFDIATRRYTGVQYKYRLDDKGTNIGDFILFNASEGIVIERDGSQGDLNGFKKLFQVTLGKPGDYVAKSELANLMALRDPSGISAGGAPGDVALGDPFGMPFNTIEDVLVLDATTLLVIDDNNFPFSVGRHVGSKMPDDSEFIQIRLPRALNLGG</sequence>
<dbReference type="AlphaFoldDB" id="A0A142JV76"/>
<dbReference type="GO" id="GO:0006629">
    <property type="term" value="P:lipid metabolic process"/>
    <property type="evidence" value="ECO:0007669"/>
    <property type="project" value="InterPro"/>
</dbReference>
<evidence type="ECO:0000313" key="4">
    <source>
        <dbReference type="Proteomes" id="UP000075238"/>
    </source>
</evidence>
<dbReference type="InterPro" id="IPR030395">
    <property type="entry name" value="GP_PDE_dom"/>
</dbReference>
<proteinExistence type="predicted"/>
<dbReference type="PANTHER" id="PTHR37957:SF1">
    <property type="entry name" value="PHYTASE-LIKE DOMAIN-CONTAINING PROTEIN"/>
    <property type="match status" value="1"/>
</dbReference>
<dbReference type="EMBL" id="CP014845">
    <property type="protein sequence ID" value="AMR81988.1"/>
    <property type="molecule type" value="Genomic_DNA"/>
</dbReference>
<organism evidence="3 4">
    <name type="scientific">Cupriavidus nantongensis</name>
    <dbReference type="NCBI Taxonomy" id="1796606"/>
    <lineage>
        <taxon>Bacteria</taxon>
        <taxon>Pseudomonadati</taxon>
        <taxon>Pseudomonadota</taxon>
        <taxon>Betaproteobacteria</taxon>
        <taxon>Burkholderiales</taxon>
        <taxon>Burkholderiaceae</taxon>
        <taxon>Cupriavidus</taxon>
    </lineage>
</organism>
<dbReference type="PROSITE" id="PS51257">
    <property type="entry name" value="PROKAR_LIPOPROTEIN"/>
    <property type="match status" value="1"/>
</dbReference>
<feature type="signal peptide" evidence="1">
    <location>
        <begin position="1"/>
        <end position="26"/>
    </location>
</feature>
<feature type="domain" description="GP-PDE" evidence="2">
    <location>
        <begin position="368"/>
        <end position="694"/>
    </location>
</feature>
<dbReference type="InterPro" id="IPR027372">
    <property type="entry name" value="Phytase-like_dom"/>
</dbReference>
<keyword evidence="1" id="KW-0732">Signal</keyword>
<dbReference type="RefSeq" id="WP_062803775.1">
    <property type="nucleotide sequence ID" value="NZ_CP014845.1"/>
</dbReference>
<gene>
    <name evidence="3" type="ORF">A2G96_30115</name>
</gene>
<dbReference type="PANTHER" id="PTHR37957">
    <property type="entry name" value="BLR7070 PROTEIN"/>
    <property type="match status" value="1"/>
</dbReference>
<protein>
    <recommendedName>
        <fullName evidence="2">GP-PDE domain-containing protein</fullName>
    </recommendedName>
</protein>
<dbReference type="InterPro" id="IPR017946">
    <property type="entry name" value="PLC-like_Pdiesterase_TIM-brl"/>
</dbReference>
<feature type="chain" id="PRO_5007498390" description="GP-PDE domain-containing protein" evidence="1">
    <location>
        <begin position="27"/>
        <end position="839"/>
    </location>
</feature>
<accession>A0A142JV76</accession>
<dbReference type="GO" id="GO:0008081">
    <property type="term" value="F:phosphoric diester hydrolase activity"/>
    <property type="evidence" value="ECO:0007669"/>
    <property type="project" value="InterPro"/>
</dbReference>
<name>A0A142JV76_9BURK</name>
<dbReference type="PROSITE" id="PS51704">
    <property type="entry name" value="GP_PDE"/>
    <property type="match status" value="1"/>
</dbReference>
<dbReference type="Gene3D" id="3.20.20.190">
    <property type="entry name" value="Phosphatidylinositol (PI) phosphodiesterase"/>
    <property type="match status" value="2"/>
</dbReference>
<dbReference type="KEGG" id="cnan:A2G96_30115"/>
<dbReference type="Proteomes" id="UP000075238">
    <property type="component" value="Chromosome 2"/>
</dbReference>